<comment type="caution">
    <text evidence="1">The sequence shown here is derived from an EMBL/GenBank/DDBJ whole genome shotgun (WGS) entry which is preliminary data.</text>
</comment>
<sequence length="267" mass="30361">MQLSASTEWDAAVKRNFSIDKMLASMAKKSEAGVAKRIRMAGAMNNRGRLLHFYGLGLCLASNADDRGEYKFEVALLSRYQADFASYTLKKFLDDYVAIDAQGLTVSRSVEIQKLQEEFSLTKVKAFFVQLLNGFRDLTLSDGTSHELDSVQLHMPALNVDLSLLLPRLMRCLVLGKGRGEPFVNQKVSEICRATSDEKAKGIIQVIVQENFYPHFHSVSKDVNNEMERHLGKVVEWFHAVLLKRSPWTNWTHDLYDAMRCIDHFPI</sequence>
<gene>
    <name evidence="1" type="ORF">PCOR1329_LOCUS76094</name>
</gene>
<dbReference type="EMBL" id="CAUYUJ010020433">
    <property type="protein sequence ID" value="CAK0898125.1"/>
    <property type="molecule type" value="Genomic_DNA"/>
</dbReference>
<feature type="non-terminal residue" evidence="1">
    <location>
        <position position="267"/>
    </location>
</feature>
<protein>
    <submittedName>
        <fullName evidence="1">Uncharacterized protein</fullName>
    </submittedName>
</protein>
<reference evidence="1" key="1">
    <citation type="submission" date="2023-10" db="EMBL/GenBank/DDBJ databases">
        <authorList>
            <person name="Chen Y."/>
            <person name="Shah S."/>
            <person name="Dougan E. K."/>
            <person name="Thang M."/>
            <person name="Chan C."/>
        </authorList>
    </citation>
    <scope>NUCLEOTIDE SEQUENCE [LARGE SCALE GENOMIC DNA]</scope>
</reference>
<evidence type="ECO:0000313" key="2">
    <source>
        <dbReference type="Proteomes" id="UP001189429"/>
    </source>
</evidence>
<accession>A0ABN9XJ72</accession>
<keyword evidence="2" id="KW-1185">Reference proteome</keyword>
<proteinExistence type="predicted"/>
<dbReference type="Proteomes" id="UP001189429">
    <property type="component" value="Unassembled WGS sequence"/>
</dbReference>
<evidence type="ECO:0000313" key="1">
    <source>
        <dbReference type="EMBL" id="CAK0898125.1"/>
    </source>
</evidence>
<organism evidence="1 2">
    <name type="scientific">Prorocentrum cordatum</name>
    <dbReference type="NCBI Taxonomy" id="2364126"/>
    <lineage>
        <taxon>Eukaryota</taxon>
        <taxon>Sar</taxon>
        <taxon>Alveolata</taxon>
        <taxon>Dinophyceae</taxon>
        <taxon>Prorocentrales</taxon>
        <taxon>Prorocentraceae</taxon>
        <taxon>Prorocentrum</taxon>
    </lineage>
</organism>
<name>A0ABN9XJ72_9DINO</name>